<evidence type="ECO:0000313" key="5">
    <source>
        <dbReference type="EMBL" id="KRL58693.1"/>
    </source>
</evidence>
<gene>
    <name evidence="5" type="ORF">FC69_GL000123</name>
</gene>
<dbReference type="SMART" id="SM00345">
    <property type="entry name" value="HTH_GNTR"/>
    <property type="match status" value="1"/>
</dbReference>
<dbReference type="PROSITE" id="PS50949">
    <property type="entry name" value="HTH_GNTR"/>
    <property type="match status" value="1"/>
</dbReference>
<keyword evidence="1" id="KW-0805">Transcription regulation</keyword>
<dbReference type="SUPFAM" id="SSF46785">
    <property type="entry name" value="Winged helix' DNA-binding domain"/>
    <property type="match status" value="1"/>
</dbReference>
<dbReference type="Gene3D" id="3.40.1410.10">
    <property type="entry name" value="Chorismate lyase-like"/>
    <property type="match status" value="1"/>
</dbReference>
<dbReference type="CDD" id="cd07377">
    <property type="entry name" value="WHTH_GntR"/>
    <property type="match status" value="1"/>
</dbReference>
<evidence type="ECO:0000256" key="1">
    <source>
        <dbReference type="ARBA" id="ARBA00023015"/>
    </source>
</evidence>
<reference evidence="5 6" key="1">
    <citation type="journal article" date="2015" name="Genome Announc.">
        <title>Expanding the biotechnology potential of lactobacilli through comparative genomics of 213 strains and associated genera.</title>
        <authorList>
            <person name="Sun Z."/>
            <person name="Harris H.M."/>
            <person name="McCann A."/>
            <person name="Guo C."/>
            <person name="Argimon S."/>
            <person name="Zhang W."/>
            <person name="Yang X."/>
            <person name="Jeffery I.B."/>
            <person name="Cooney J.C."/>
            <person name="Kagawa T.F."/>
            <person name="Liu W."/>
            <person name="Song Y."/>
            <person name="Salvetti E."/>
            <person name="Wrobel A."/>
            <person name="Rasinkangas P."/>
            <person name="Parkhill J."/>
            <person name="Rea M.C."/>
            <person name="O'Sullivan O."/>
            <person name="Ritari J."/>
            <person name="Douillard F.P."/>
            <person name="Paul Ross R."/>
            <person name="Yang R."/>
            <person name="Briner A.E."/>
            <person name="Felis G.E."/>
            <person name="de Vos W.M."/>
            <person name="Barrangou R."/>
            <person name="Klaenhammer T.R."/>
            <person name="Caufield P.W."/>
            <person name="Cui Y."/>
            <person name="Zhang H."/>
            <person name="O'Toole P.W."/>
        </authorList>
    </citation>
    <scope>NUCLEOTIDE SEQUENCE [LARGE SCALE GENOMIC DNA]</scope>
    <source>
        <strain evidence="5 6">DSM 14340</strain>
    </source>
</reference>
<dbReference type="Gene3D" id="1.10.10.10">
    <property type="entry name" value="Winged helix-like DNA-binding domain superfamily/Winged helix DNA-binding domain"/>
    <property type="match status" value="1"/>
</dbReference>
<dbReference type="SMART" id="SM00866">
    <property type="entry name" value="UTRA"/>
    <property type="match status" value="1"/>
</dbReference>
<feature type="domain" description="HTH gntR-type" evidence="4">
    <location>
        <begin position="8"/>
        <end position="75"/>
    </location>
</feature>
<accession>A0A0R1RXG1</accession>
<protein>
    <submittedName>
        <fullName evidence="5">GntR family transcriptional regulator</fullName>
    </submittedName>
</protein>
<dbReference type="GO" id="GO:0003677">
    <property type="term" value="F:DNA binding"/>
    <property type="evidence" value="ECO:0007669"/>
    <property type="project" value="UniProtKB-KW"/>
</dbReference>
<proteinExistence type="predicted"/>
<dbReference type="OrthoDB" id="9815017at2"/>
<organism evidence="5 6">
    <name type="scientific">Latilactobacillus fuchuensis DSM 14340 = JCM 11249</name>
    <dbReference type="NCBI Taxonomy" id="1423747"/>
    <lineage>
        <taxon>Bacteria</taxon>
        <taxon>Bacillati</taxon>
        <taxon>Bacillota</taxon>
        <taxon>Bacilli</taxon>
        <taxon>Lactobacillales</taxon>
        <taxon>Lactobacillaceae</taxon>
        <taxon>Latilactobacillus</taxon>
    </lineage>
</organism>
<dbReference type="PANTHER" id="PTHR44846:SF1">
    <property type="entry name" value="MANNOSYL-D-GLYCERATE TRANSPORT_METABOLISM SYSTEM REPRESSOR MNGR-RELATED"/>
    <property type="match status" value="1"/>
</dbReference>
<dbReference type="STRING" id="1423747.FC69_GL000123"/>
<dbReference type="GO" id="GO:0045892">
    <property type="term" value="P:negative regulation of DNA-templated transcription"/>
    <property type="evidence" value="ECO:0007669"/>
    <property type="project" value="TreeGrafter"/>
</dbReference>
<dbReference type="InterPro" id="IPR050679">
    <property type="entry name" value="Bact_HTH_transcr_reg"/>
</dbReference>
<dbReference type="PANTHER" id="PTHR44846">
    <property type="entry name" value="MANNOSYL-D-GLYCERATE TRANSPORT/METABOLISM SYSTEM REPRESSOR MNGR-RELATED"/>
    <property type="match status" value="1"/>
</dbReference>
<evidence type="ECO:0000259" key="4">
    <source>
        <dbReference type="PROSITE" id="PS50949"/>
    </source>
</evidence>
<dbReference type="eggNOG" id="COG2188">
    <property type="taxonomic scope" value="Bacteria"/>
</dbReference>
<dbReference type="InterPro" id="IPR011663">
    <property type="entry name" value="UTRA"/>
</dbReference>
<dbReference type="InterPro" id="IPR036390">
    <property type="entry name" value="WH_DNA-bd_sf"/>
</dbReference>
<dbReference type="GO" id="GO:0003700">
    <property type="term" value="F:DNA-binding transcription factor activity"/>
    <property type="evidence" value="ECO:0007669"/>
    <property type="project" value="InterPro"/>
</dbReference>
<dbReference type="AlphaFoldDB" id="A0A0R1RXG1"/>
<keyword evidence="2" id="KW-0238">DNA-binding</keyword>
<dbReference type="Pfam" id="PF07702">
    <property type="entry name" value="UTRA"/>
    <property type="match status" value="1"/>
</dbReference>
<dbReference type="Pfam" id="PF00392">
    <property type="entry name" value="GntR"/>
    <property type="match status" value="1"/>
</dbReference>
<dbReference type="RefSeq" id="WP_025082698.1">
    <property type="nucleotide sequence ID" value="NZ_AZEX01000064.1"/>
</dbReference>
<dbReference type="Proteomes" id="UP000051264">
    <property type="component" value="Unassembled WGS sequence"/>
</dbReference>
<evidence type="ECO:0000256" key="3">
    <source>
        <dbReference type="ARBA" id="ARBA00023163"/>
    </source>
</evidence>
<dbReference type="PATRIC" id="fig|1423747.3.peg.124"/>
<dbReference type="PRINTS" id="PR00035">
    <property type="entry name" value="HTHGNTR"/>
</dbReference>
<dbReference type="InterPro" id="IPR000524">
    <property type="entry name" value="Tscrpt_reg_HTH_GntR"/>
</dbReference>
<evidence type="ECO:0000256" key="2">
    <source>
        <dbReference type="ARBA" id="ARBA00023125"/>
    </source>
</evidence>
<sequence>MNAANDGRPLYNQLVDILKVKIENEMQVNDRLPSERELSSQYDLSRTTVRIALNELELMGYVHRQHGKGTFVSNVVKGQTDLGGTYSFTEQMKSLGKVPETKILSFKTMKANQFVAEGLGIDVDTEIIKIKRLRLADDEPMMLERTYLPLSKFPTLDAEALQKAPMYDVFRKDYNQVVKVADEVLSVGIMTANDARLLSFYEGAPVLKLKRTTYNNKNEIIEYTLSVARGDKFTYHLRHQR</sequence>
<dbReference type="EMBL" id="AZEX01000064">
    <property type="protein sequence ID" value="KRL58693.1"/>
    <property type="molecule type" value="Genomic_DNA"/>
</dbReference>
<evidence type="ECO:0000313" key="6">
    <source>
        <dbReference type="Proteomes" id="UP000051264"/>
    </source>
</evidence>
<dbReference type="InterPro" id="IPR036388">
    <property type="entry name" value="WH-like_DNA-bd_sf"/>
</dbReference>
<keyword evidence="3" id="KW-0804">Transcription</keyword>
<dbReference type="InterPro" id="IPR028978">
    <property type="entry name" value="Chorismate_lyase_/UTRA_dom_sf"/>
</dbReference>
<name>A0A0R1RXG1_9LACO</name>
<comment type="caution">
    <text evidence="5">The sequence shown here is derived from an EMBL/GenBank/DDBJ whole genome shotgun (WGS) entry which is preliminary data.</text>
</comment>
<dbReference type="SUPFAM" id="SSF64288">
    <property type="entry name" value="Chorismate lyase-like"/>
    <property type="match status" value="1"/>
</dbReference>